<evidence type="ECO:0000313" key="4">
    <source>
        <dbReference type="Proteomes" id="UP000198403"/>
    </source>
</evidence>
<dbReference type="RefSeq" id="WP_089337339.1">
    <property type="nucleotide sequence ID" value="NZ_FZNO01000016.1"/>
</dbReference>
<proteinExistence type="predicted"/>
<dbReference type="EMBL" id="FZNO01000016">
    <property type="protein sequence ID" value="SNR63032.1"/>
    <property type="molecule type" value="Genomic_DNA"/>
</dbReference>
<dbReference type="OrthoDB" id="5198174at2"/>
<keyword evidence="4" id="KW-1185">Reference proteome</keyword>
<evidence type="ECO:0000313" key="3">
    <source>
        <dbReference type="EMBL" id="SNR63032.1"/>
    </source>
</evidence>
<evidence type="ECO:0000256" key="1">
    <source>
        <dbReference type="SAM" id="MobiDB-lite"/>
    </source>
</evidence>
<name>A0A238XWE1_9ACTN</name>
<keyword evidence="2" id="KW-1133">Transmembrane helix</keyword>
<keyword evidence="2" id="KW-0472">Membrane</keyword>
<organism evidence="3 4">
    <name type="scientific">Blastococcus mobilis</name>
    <dbReference type="NCBI Taxonomy" id="1938746"/>
    <lineage>
        <taxon>Bacteria</taxon>
        <taxon>Bacillati</taxon>
        <taxon>Actinomycetota</taxon>
        <taxon>Actinomycetes</taxon>
        <taxon>Geodermatophilales</taxon>
        <taxon>Geodermatophilaceae</taxon>
        <taxon>Blastococcus</taxon>
    </lineage>
</organism>
<keyword evidence="2" id="KW-0812">Transmembrane</keyword>
<evidence type="ECO:0000256" key="2">
    <source>
        <dbReference type="SAM" id="Phobius"/>
    </source>
</evidence>
<gene>
    <name evidence="3" type="ORF">SAMN06272737_11652</name>
</gene>
<feature type="transmembrane region" description="Helical" evidence="2">
    <location>
        <begin position="63"/>
        <end position="81"/>
    </location>
</feature>
<reference evidence="3 4" key="1">
    <citation type="submission" date="2017-06" db="EMBL/GenBank/DDBJ databases">
        <authorList>
            <person name="Kim H.J."/>
            <person name="Triplett B.A."/>
        </authorList>
    </citation>
    <scope>NUCLEOTIDE SEQUENCE [LARGE SCALE GENOMIC DNA]</scope>
    <source>
        <strain evidence="3 4">DSM 44272</strain>
    </source>
</reference>
<feature type="region of interest" description="Disordered" evidence="1">
    <location>
        <begin position="123"/>
        <end position="146"/>
    </location>
</feature>
<feature type="transmembrane region" description="Helical" evidence="2">
    <location>
        <begin position="33"/>
        <end position="51"/>
    </location>
</feature>
<protein>
    <submittedName>
        <fullName evidence="3">Uncharacterized protein</fullName>
    </submittedName>
</protein>
<dbReference type="Proteomes" id="UP000198403">
    <property type="component" value="Unassembled WGS sequence"/>
</dbReference>
<feature type="transmembrane region" description="Helical" evidence="2">
    <location>
        <begin position="7"/>
        <end position="27"/>
    </location>
</feature>
<sequence>MRQAERLSWALTALVVGTWLALVEVFWLPLRVGGVLVPVSVVVAVVGNLLLPAGALRWSGSRLVAVLPAVAWLVVALGAMVRRPEGDLVMTGGGATGVVNLAFLMIGVLAAAFSVGRVLAGPRRPAVSPQNARAPDPAGSGTGGAR</sequence>
<dbReference type="AlphaFoldDB" id="A0A238XWE1"/>
<feature type="transmembrane region" description="Helical" evidence="2">
    <location>
        <begin position="101"/>
        <end position="120"/>
    </location>
</feature>
<accession>A0A238XWE1</accession>